<protein>
    <submittedName>
        <fullName evidence="2">Uncharacterized protein</fullName>
    </submittedName>
</protein>
<name>A0A9W9G3F0_9EURO</name>
<gene>
    <name evidence="2" type="ORF">N7532_001092</name>
</gene>
<evidence type="ECO:0000313" key="3">
    <source>
        <dbReference type="Proteomes" id="UP001149074"/>
    </source>
</evidence>
<feature type="region of interest" description="Disordered" evidence="1">
    <location>
        <begin position="1"/>
        <end position="50"/>
    </location>
</feature>
<dbReference type="EMBL" id="JAPQKI010000002">
    <property type="protein sequence ID" value="KAJ5110557.1"/>
    <property type="molecule type" value="Genomic_DNA"/>
</dbReference>
<dbReference type="AlphaFoldDB" id="A0A9W9G3F0"/>
<keyword evidence="3" id="KW-1185">Reference proteome</keyword>
<sequence length="176" mass="19594">MIETEVVVRTREAKAMRPNPIRSFLDPQRKPRHSRTHPQQASLQNTPKLQGCPEARQASKLRVVKRVATGVQVEAVVEREIEATSGEVRKTEAIFRHKDIHHQQQAHHLAQLLSARLQETLHKAHKSIQTGGSSSQDDVEAEEVQEEAGIAPTIKVVVEVVAEGQVEIEAVAKKAH</sequence>
<dbReference type="Proteomes" id="UP001149074">
    <property type="component" value="Unassembled WGS sequence"/>
</dbReference>
<dbReference type="RefSeq" id="XP_056478627.1">
    <property type="nucleotide sequence ID" value="XM_056613586.1"/>
</dbReference>
<comment type="caution">
    <text evidence="2">The sequence shown here is derived from an EMBL/GenBank/DDBJ whole genome shotgun (WGS) entry which is preliminary data.</text>
</comment>
<proteinExistence type="predicted"/>
<organism evidence="2 3">
    <name type="scientific">Penicillium argentinense</name>
    <dbReference type="NCBI Taxonomy" id="1131581"/>
    <lineage>
        <taxon>Eukaryota</taxon>
        <taxon>Fungi</taxon>
        <taxon>Dikarya</taxon>
        <taxon>Ascomycota</taxon>
        <taxon>Pezizomycotina</taxon>
        <taxon>Eurotiomycetes</taxon>
        <taxon>Eurotiomycetidae</taxon>
        <taxon>Eurotiales</taxon>
        <taxon>Aspergillaceae</taxon>
        <taxon>Penicillium</taxon>
    </lineage>
</organism>
<dbReference type="GeneID" id="81352565"/>
<feature type="compositionally biased region" description="Basic and acidic residues" evidence="1">
    <location>
        <begin position="1"/>
        <end position="15"/>
    </location>
</feature>
<accession>A0A9W9G3F0</accession>
<reference evidence="2" key="1">
    <citation type="submission" date="2022-11" db="EMBL/GenBank/DDBJ databases">
        <authorList>
            <person name="Petersen C."/>
        </authorList>
    </citation>
    <scope>NUCLEOTIDE SEQUENCE</scope>
    <source>
        <strain evidence="2">IBT 30761</strain>
    </source>
</reference>
<evidence type="ECO:0000313" key="2">
    <source>
        <dbReference type="EMBL" id="KAJ5110557.1"/>
    </source>
</evidence>
<feature type="compositionally biased region" description="Polar residues" evidence="1">
    <location>
        <begin position="37"/>
        <end position="48"/>
    </location>
</feature>
<evidence type="ECO:0000256" key="1">
    <source>
        <dbReference type="SAM" id="MobiDB-lite"/>
    </source>
</evidence>
<reference evidence="2" key="2">
    <citation type="journal article" date="2023" name="IMA Fungus">
        <title>Comparative genomic study of the Penicillium genus elucidates a diverse pangenome and 15 lateral gene transfer events.</title>
        <authorList>
            <person name="Petersen C."/>
            <person name="Sorensen T."/>
            <person name="Nielsen M.R."/>
            <person name="Sondergaard T.E."/>
            <person name="Sorensen J.L."/>
            <person name="Fitzpatrick D.A."/>
            <person name="Frisvad J.C."/>
            <person name="Nielsen K.L."/>
        </authorList>
    </citation>
    <scope>NUCLEOTIDE SEQUENCE</scope>
    <source>
        <strain evidence="2">IBT 30761</strain>
    </source>
</reference>